<dbReference type="Proteomes" id="UP001066276">
    <property type="component" value="Chromosome 9"/>
</dbReference>
<organism evidence="2 3">
    <name type="scientific">Pleurodeles waltl</name>
    <name type="common">Iberian ribbed newt</name>
    <dbReference type="NCBI Taxonomy" id="8319"/>
    <lineage>
        <taxon>Eukaryota</taxon>
        <taxon>Metazoa</taxon>
        <taxon>Chordata</taxon>
        <taxon>Craniata</taxon>
        <taxon>Vertebrata</taxon>
        <taxon>Euteleostomi</taxon>
        <taxon>Amphibia</taxon>
        <taxon>Batrachia</taxon>
        <taxon>Caudata</taxon>
        <taxon>Salamandroidea</taxon>
        <taxon>Salamandridae</taxon>
        <taxon>Pleurodelinae</taxon>
        <taxon>Pleurodeles</taxon>
    </lineage>
</organism>
<keyword evidence="3" id="KW-1185">Reference proteome</keyword>
<proteinExistence type="predicted"/>
<protein>
    <submittedName>
        <fullName evidence="2">Uncharacterized protein</fullName>
    </submittedName>
</protein>
<comment type="caution">
    <text evidence="2">The sequence shown here is derived from an EMBL/GenBank/DDBJ whole genome shotgun (WGS) entry which is preliminary data.</text>
</comment>
<dbReference type="AlphaFoldDB" id="A0AAV7N1I3"/>
<sequence>MRAKPRGTQADAHLQQRKMLHSAPRGQQLVSQPLLDTFPVPAAAKRPLQQLEELYTAIEEAELQLIAAIAVGDGIEGAKLKVPLARVKIIELSDKKAAEKYTARRMECYE</sequence>
<evidence type="ECO:0000313" key="3">
    <source>
        <dbReference type="Proteomes" id="UP001066276"/>
    </source>
</evidence>
<feature type="region of interest" description="Disordered" evidence="1">
    <location>
        <begin position="1"/>
        <end position="26"/>
    </location>
</feature>
<name>A0AAV7N1I3_PLEWA</name>
<evidence type="ECO:0000256" key="1">
    <source>
        <dbReference type="SAM" id="MobiDB-lite"/>
    </source>
</evidence>
<reference evidence="2" key="1">
    <citation type="journal article" date="2022" name="bioRxiv">
        <title>Sequencing and chromosome-scale assembly of the giantPleurodeles waltlgenome.</title>
        <authorList>
            <person name="Brown T."/>
            <person name="Elewa A."/>
            <person name="Iarovenko S."/>
            <person name="Subramanian E."/>
            <person name="Araus A.J."/>
            <person name="Petzold A."/>
            <person name="Susuki M."/>
            <person name="Suzuki K.-i.T."/>
            <person name="Hayashi T."/>
            <person name="Toyoda A."/>
            <person name="Oliveira C."/>
            <person name="Osipova E."/>
            <person name="Leigh N.D."/>
            <person name="Simon A."/>
            <person name="Yun M.H."/>
        </authorList>
    </citation>
    <scope>NUCLEOTIDE SEQUENCE</scope>
    <source>
        <strain evidence="2">20211129_DDA</strain>
        <tissue evidence="2">Liver</tissue>
    </source>
</reference>
<accession>A0AAV7N1I3</accession>
<dbReference type="EMBL" id="JANPWB010000013">
    <property type="protein sequence ID" value="KAJ1109252.1"/>
    <property type="molecule type" value="Genomic_DNA"/>
</dbReference>
<gene>
    <name evidence="2" type="ORF">NDU88_006615</name>
</gene>
<evidence type="ECO:0000313" key="2">
    <source>
        <dbReference type="EMBL" id="KAJ1109252.1"/>
    </source>
</evidence>